<protein>
    <submittedName>
        <fullName evidence="2">Uncharacterized protein</fullName>
    </submittedName>
</protein>
<dbReference type="EMBL" id="JACXVP010000012">
    <property type="protein sequence ID" value="KAG5571372.1"/>
    <property type="molecule type" value="Genomic_DNA"/>
</dbReference>
<dbReference type="AlphaFoldDB" id="A0A9J5W824"/>
<evidence type="ECO:0000313" key="3">
    <source>
        <dbReference type="Proteomes" id="UP000824120"/>
    </source>
</evidence>
<organism evidence="2 3">
    <name type="scientific">Solanum commersonii</name>
    <name type="common">Commerson's wild potato</name>
    <name type="synonym">Commerson's nightshade</name>
    <dbReference type="NCBI Taxonomy" id="4109"/>
    <lineage>
        <taxon>Eukaryota</taxon>
        <taxon>Viridiplantae</taxon>
        <taxon>Streptophyta</taxon>
        <taxon>Embryophyta</taxon>
        <taxon>Tracheophyta</taxon>
        <taxon>Spermatophyta</taxon>
        <taxon>Magnoliopsida</taxon>
        <taxon>eudicotyledons</taxon>
        <taxon>Gunneridae</taxon>
        <taxon>Pentapetalae</taxon>
        <taxon>asterids</taxon>
        <taxon>lamiids</taxon>
        <taxon>Solanales</taxon>
        <taxon>Solanaceae</taxon>
        <taxon>Solanoideae</taxon>
        <taxon>Solaneae</taxon>
        <taxon>Solanum</taxon>
    </lineage>
</organism>
<gene>
    <name evidence="2" type="ORF">H5410_061138</name>
</gene>
<keyword evidence="3" id="KW-1185">Reference proteome</keyword>
<comment type="caution">
    <text evidence="2">The sequence shown here is derived from an EMBL/GenBank/DDBJ whole genome shotgun (WGS) entry which is preliminary data.</text>
</comment>
<name>A0A9J5W824_SOLCO</name>
<feature type="region of interest" description="Disordered" evidence="1">
    <location>
        <begin position="26"/>
        <end position="45"/>
    </location>
</feature>
<accession>A0A9J5W824</accession>
<sequence length="121" mass="14185">MKRRLRYCSAIATRFKFHFKPKRLELDMKNRDTPPTKSSVDEPPKQELKVLPSHLRYVFLGQNNTLPVIIVADLSEGQIEALISVLKWFKRAIGWTCGHYWDSPRIYSHKIQPVMGQQAKY</sequence>
<dbReference type="OrthoDB" id="1306327at2759"/>
<reference evidence="2 3" key="1">
    <citation type="submission" date="2020-09" db="EMBL/GenBank/DDBJ databases">
        <title>De no assembly of potato wild relative species, Solanum commersonii.</title>
        <authorList>
            <person name="Cho K."/>
        </authorList>
    </citation>
    <scope>NUCLEOTIDE SEQUENCE [LARGE SCALE GENOMIC DNA]</scope>
    <source>
        <strain evidence="2">LZ3.2</strain>
        <tissue evidence="2">Leaf</tissue>
    </source>
</reference>
<dbReference type="Proteomes" id="UP000824120">
    <property type="component" value="Chromosome 12"/>
</dbReference>
<evidence type="ECO:0000313" key="2">
    <source>
        <dbReference type="EMBL" id="KAG5571372.1"/>
    </source>
</evidence>
<evidence type="ECO:0000256" key="1">
    <source>
        <dbReference type="SAM" id="MobiDB-lite"/>
    </source>
</evidence>
<proteinExistence type="predicted"/>